<keyword evidence="4" id="KW-0328">Glycosyltransferase</keyword>
<dbReference type="SUPFAM" id="SSF53448">
    <property type="entry name" value="Nucleotide-diphospho-sugar transferases"/>
    <property type="match status" value="1"/>
</dbReference>
<dbReference type="Proteomes" id="UP000886611">
    <property type="component" value="Unassembled WGS sequence"/>
</dbReference>
<evidence type="ECO:0000256" key="7">
    <source>
        <dbReference type="ARBA" id="ARBA00022723"/>
    </source>
</evidence>
<gene>
    <name evidence="22" type="primary">Large2</name>
    <name evidence="22" type="ORF">GTO96_0000655</name>
</gene>
<comment type="catalytic activity">
    <reaction evidence="19">
        <text>3-O-{(1-&gt;[3)-alpha-D-Xyl-(1-&gt;3)-beta-D-GlcA-(1-&gt;](n)-4)-beta-D-Xyl-(1-&gt;4)-Rib-ol-P-Rib-ol-P-3-beta-D-GalNAc-(1-&gt;3)-beta-D-GlcNAc-(1-&gt;4)-O-6-P-alpha-D-Man}-L-Thr-[protein] + UDP-alpha-D-glucuronate = 3-O-{beta-D-GlcA-(1-&gt;[3)-alpha-D-Xyl-(1-&gt;3)-beta-D-GlcA-(1-&gt;](n)-4)-beta-D-Xyl-(1-&gt;4)-Rib-ol-P-Rib-ol-P-3-beta-D-GalNAc-(1-&gt;3)-beta-D-GlcNAc-(1-&gt;4)-O-6-P-alpha-D-Man}-L-Thr-[protein] + UDP + H(+)</text>
        <dbReference type="Rhea" id="RHEA:67924"/>
        <dbReference type="Rhea" id="RHEA-COMP:17484"/>
        <dbReference type="Rhea" id="RHEA-COMP:17486"/>
        <dbReference type="ChEBI" id="CHEBI:15378"/>
        <dbReference type="ChEBI" id="CHEBI:58052"/>
        <dbReference type="ChEBI" id="CHEBI:58223"/>
        <dbReference type="ChEBI" id="CHEBI:177354"/>
        <dbReference type="ChEBI" id="CHEBI:177355"/>
    </reaction>
    <physiologicalReaction direction="left-to-right" evidence="19">
        <dbReference type="Rhea" id="RHEA:67925"/>
    </physiologicalReaction>
</comment>
<comment type="catalytic activity">
    <reaction evidence="18">
        <text>3-O-{beta-D-GlcA-(1-&gt;[3)-alpha-D-Xyl-(1-&gt;3)-beta-D-GlcA-(1-&gt;](n)-4)-beta-D-Xyl-(1-&gt;4)-Rib-ol-P-Rib-ol-P-3-beta-D-GalNAc-(1-&gt;3)-beta-D-GlcNAc-(1-&gt;4)-O-6-P-alpha-D-Man}-L-Thr-[protein] + UDP-alpha-D-xylose = 3-O-{(1-&gt;[3)-alpha-D-Xyl-(1-&gt;3)-beta-D-GlcA-(1-&gt;](n+1)-4)-beta-D-Xyl-(1-&gt;4)-Rib-ol-P-Rib-ol-P-3-beta-D-GalNAc-(1-&gt;3)-beta-D-GlcNAc-(1-&gt;4)-O-6-P-alpha-D-Man}-L-Thr-[protein] + UDP + H(+)</text>
        <dbReference type="Rhea" id="RHEA:68368"/>
        <dbReference type="Rhea" id="RHEA-COMP:17485"/>
        <dbReference type="Rhea" id="RHEA-COMP:17486"/>
        <dbReference type="ChEBI" id="CHEBI:15378"/>
        <dbReference type="ChEBI" id="CHEBI:57632"/>
        <dbReference type="ChEBI" id="CHEBI:58223"/>
        <dbReference type="ChEBI" id="CHEBI:177354"/>
        <dbReference type="ChEBI" id="CHEBI:177355"/>
    </reaction>
    <physiologicalReaction direction="left-to-right" evidence="18">
        <dbReference type="Rhea" id="RHEA:68369"/>
    </physiologicalReaction>
</comment>
<keyword evidence="9" id="KW-1133">Transmembrane helix</keyword>
<dbReference type="InterPro" id="IPR029044">
    <property type="entry name" value="Nucleotide-diphossugar_trans"/>
</dbReference>
<keyword evidence="23" id="KW-1185">Reference proteome</keyword>
<evidence type="ECO:0000256" key="2">
    <source>
        <dbReference type="ARBA" id="ARBA00004323"/>
    </source>
</evidence>
<evidence type="ECO:0000256" key="10">
    <source>
        <dbReference type="ARBA" id="ARBA00023034"/>
    </source>
</evidence>
<dbReference type="Pfam" id="PF13896">
    <property type="entry name" value="Glyco_transf_49"/>
    <property type="match status" value="1"/>
</dbReference>
<dbReference type="GeneID" id="120530518"/>
<name>A0A8X8BP65_POLSE</name>
<dbReference type="GO" id="GO:0035269">
    <property type="term" value="P:protein O-linked glycosylation via mannose"/>
    <property type="evidence" value="ECO:0007669"/>
    <property type="project" value="UniProtKB-ARBA"/>
</dbReference>
<dbReference type="EMBL" id="JAATIS010004040">
    <property type="protein sequence ID" value="KAG2462701.1"/>
    <property type="molecule type" value="Genomic_DNA"/>
</dbReference>
<keyword evidence="8" id="KW-0735">Signal-anchor</keyword>
<keyword evidence="7" id="KW-0479">Metal-binding</keyword>
<keyword evidence="12" id="KW-0325">Glycoprotein</keyword>
<evidence type="ECO:0000256" key="6">
    <source>
        <dbReference type="ARBA" id="ARBA00022692"/>
    </source>
</evidence>
<evidence type="ECO:0000256" key="5">
    <source>
        <dbReference type="ARBA" id="ARBA00022679"/>
    </source>
</evidence>
<evidence type="ECO:0000256" key="19">
    <source>
        <dbReference type="ARBA" id="ARBA00049259"/>
    </source>
</evidence>
<dbReference type="PANTHER" id="PTHR12270">
    <property type="entry name" value="GLYCOSYLTRANSFERASE-RELATED"/>
    <property type="match status" value="1"/>
</dbReference>
<dbReference type="PANTHER" id="PTHR12270:SF23">
    <property type="entry name" value="XYLOSYL- AND GLUCURONYLTRANSFERASE LARGE2"/>
    <property type="match status" value="1"/>
</dbReference>
<evidence type="ECO:0000256" key="17">
    <source>
        <dbReference type="ARBA" id="ARBA00045795"/>
    </source>
</evidence>
<keyword evidence="14" id="KW-0511">Multifunctional enzyme</keyword>
<evidence type="ECO:0000256" key="12">
    <source>
        <dbReference type="ARBA" id="ARBA00023180"/>
    </source>
</evidence>
<evidence type="ECO:0000256" key="8">
    <source>
        <dbReference type="ARBA" id="ARBA00022968"/>
    </source>
</evidence>
<keyword evidence="10" id="KW-0333">Golgi apparatus</keyword>
<feature type="coiled-coil region" evidence="21">
    <location>
        <begin position="56"/>
        <end position="83"/>
    </location>
</feature>
<feature type="non-terminal residue" evidence="22">
    <location>
        <position position="1"/>
    </location>
</feature>
<evidence type="ECO:0000256" key="3">
    <source>
        <dbReference type="ARBA" id="ARBA00004922"/>
    </source>
</evidence>
<dbReference type="FunFam" id="3.90.550.10:FF:000229">
    <property type="entry name" value="Glycosyltransferase-like protein LARGE"/>
    <property type="match status" value="1"/>
</dbReference>
<evidence type="ECO:0000256" key="4">
    <source>
        <dbReference type="ARBA" id="ARBA00022676"/>
    </source>
</evidence>
<keyword evidence="21" id="KW-0175">Coiled coil</keyword>
<evidence type="ECO:0000256" key="18">
    <source>
        <dbReference type="ARBA" id="ARBA00048091"/>
    </source>
</evidence>
<keyword evidence="5" id="KW-0808">Transferase</keyword>
<keyword evidence="11" id="KW-0472">Membrane</keyword>
<dbReference type="FunFam" id="3.90.550.10:FF:000016">
    <property type="entry name" value="LARGE xylosyl- and glucuronyltransferase 2"/>
    <property type="match status" value="1"/>
</dbReference>
<comment type="similarity">
    <text evidence="16">In the C-terminal section; belongs to the glycosyltransferase 49 family.</text>
</comment>
<evidence type="ECO:0000256" key="9">
    <source>
        <dbReference type="ARBA" id="ARBA00022989"/>
    </source>
</evidence>
<dbReference type="GO" id="GO:0015020">
    <property type="term" value="F:glucuronosyltransferase activity"/>
    <property type="evidence" value="ECO:0007669"/>
    <property type="project" value="TreeGrafter"/>
</dbReference>
<proteinExistence type="inferred from homology"/>
<comment type="function">
    <text evidence="17">Bifunctional glycosyltransferase with both alpha-1,3-xylosyltransferase and beta-1,3-glucuronyltransferase activities involved in the maturation of alpha-dystroglycan (DAG1) by glycosylation leading to DAG1 binding to laminin G-like domain-containing extracellular proteins with high affinity and in a phosphorylated-O-mannosyl trisaccharide dependent manner. Elongates the glucuronyl-beta-1,4-xylose-beta disaccharide primer structure by adding repeating units [-3-Xylose-alpha-1,3-GlcA-beta-1-] to produce a heteropolysaccharide. Supports the maturation of DAG1 more effectively than LARGE1. In addition, can modify both heparan sulfate (HS)- and chondroitin/dermatan sulfate (CS/DS)-proteoglycans (PGs), namely GPC4, with a glycosaminoglycan (GAG)-like polysaccharide composed of xylose and glucuronic acid to confer laminin binding.</text>
</comment>
<dbReference type="GO" id="GO:0000139">
    <property type="term" value="C:Golgi membrane"/>
    <property type="evidence" value="ECO:0007669"/>
    <property type="project" value="UniProtKB-SubCell"/>
</dbReference>
<dbReference type="OrthoDB" id="411524at2759"/>
<evidence type="ECO:0000256" key="21">
    <source>
        <dbReference type="SAM" id="Coils"/>
    </source>
</evidence>
<organism evidence="22 23">
    <name type="scientific">Polypterus senegalus</name>
    <name type="common">Senegal bichir</name>
    <dbReference type="NCBI Taxonomy" id="55291"/>
    <lineage>
        <taxon>Eukaryota</taxon>
        <taxon>Metazoa</taxon>
        <taxon>Chordata</taxon>
        <taxon>Craniata</taxon>
        <taxon>Vertebrata</taxon>
        <taxon>Euteleostomi</taxon>
        <taxon>Actinopterygii</taxon>
        <taxon>Polypteriformes</taxon>
        <taxon>Polypteridae</taxon>
        <taxon>Polypterus</taxon>
    </lineage>
</organism>
<reference evidence="22 23" key="1">
    <citation type="journal article" date="2021" name="Cell">
        <title>Tracing the genetic footprints of vertebrate landing in non-teleost ray-finned fishes.</title>
        <authorList>
            <person name="Bi X."/>
            <person name="Wang K."/>
            <person name="Yang L."/>
            <person name="Pan H."/>
            <person name="Jiang H."/>
            <person name="Wei Q."/>
            <person name="Fang M."/>
            <person name="Yu H."/>
            <person name="Zhu C."/>
            <person name="Cai Y."/>
            <person name="He Y."/>
            <person name="Gan X."/>
            <person name="Zeng H."/>
            <person name="Yu D."/>
            <person name="Zhu Y."/>
            <person name="Jiang H."/>
            <person name="Qiu Q."/>
            <person name="Yang H."/>
            <person name="Zhang Y.E."/>
            <person name="Wang W."/>
            <person name="Zhu M."/>
            <person name="He S."/>
            <person name="Zhang G."/>
        </authorList>
    </citation>
    <scope>NUCLEOTIDE SEQUENCE [LARGE SCALE GENOMIC DNA]</scope>
    <source>
        <strain evidence="22">Bchr_013</strain>
    </source>
</reference>
<dbReference type="InterPro" id="IPR002495">
    <property type="entry name" value="Glyco_trans_8"/>
</dbReference>
<evidence type="ECO:0000256" key="16">
    <source>
        <dbReference type="ARBA" id="ARBA00038468"/>
    </source>
</evidence>
<evidence type="ECO:0000256" key="1">
    <source>
        <dbReference type="ARBA" id="ARBA00001936"/>
    </source>
</evidence>
<dbReference type="RefSeq" id="XP_039610881.1">
    <property type="nucleotide sequence ID" value="XM_039754947.1"/>
</dbReference>
<accession>A0A8X8BP65</accession>
<dbReference type="GO" id="GO:0046872">
    <property type="term" value="F:metal ion binding"/>
    <property type="evidence" value="ECO:0007669"/>
    <property type="project" value="UniProtKB-KW"/>
</dbReference>
<evidence type="ECO:0000256" key="11">
    <source>
        <dbReference type="ARBA" id="ARBA00023136"/>
    </source>
</evidence>
<dbReference type="AlphaFoldDB" id="A0A8X8BP65"/>
<dbReference type="Gene3D" id="3.90.550.10">
    <property type="entry name" value="Spore Coat Polysaccharide Biosynthesis Protein SpsA, Chain A"/>
    <property type="match status" value="1"/>
</dbReference>
<comment type="caution">
    <text evidence="22">The sequence shown here is derived from an EMBL/GenBank/DDBJ whole genome shotgun (WGS) entry which is preliminary data.</text>
</comment>
<dbReference type="InterPro" id="IPR051292">
    <property type="entry name" value="Xyl/GlcA_transferase"/>
</dbReference>
<evidence type="ECO:0000313" key="23">
    <source>
        <dbReference type="Proteomes" id="UP000886611"/>
    </source>
</evidence>
<sequence length="725" mass="84620">MMIPYHCCGRLKILVASLMLVILLSCLSLSMWSLKHRRLCFLSCCFRSLPERHLERDILKARAKELQEENQWLQLQLRKLEIMEQDDGNMGHRARDSECMHQRMVEKCEIIHIACLCEGYTASRDVVTLVKSILFYRKNPLHFHFFTDEVAQGVLGTVFHSWMIPSVEVSFYGTNDLKLNVSQTPSIKYSQMTRLKKLILTKMLPVELSKVIVLDTDIIFASDIAELWAVFTKFTNEQAIGLAKDGNEWHLSNISVNSTPWSPPEQRFNTGITLLLLDRLREIDWKHTWRLTAEKEQINLKSLLLADQEIFNAVLKEMPILVFPLPCSWNVQLFDHMEECYIEASHLKAIRWNSIKKLAVRDKHIEFFKKLYVTFLEYDGNHLRRELFGCPMNPESVELQAKLEALSEDDKCYDFYRQRITVHRMHPFFLPYSISTPSNSMDVTLVAHLSMDRLQMLEALCAHWEGPMSLALYLTDAEAQQFLRYTQSSLILKTRMNVGYHIVYKEGKFYPINLLRNVALTHAKTPFVFLADIDVLPMFGLYEYLRKYIGLLNMAHGKKALIVPAFETLRYRLSFPRSKTELLDLMDEGILYTFRYHVWPKGQAATDYAKWRVSTAPYQVQWESGFEPYIVVRRDCPEYDQRFAAFGWNKASHIMELDAQEYEMLVLSNAFMIHIPHAPSFESSRVMSSSRYNQCLKILQEEFLQDLSRKYGSAALKYLTSVQST</sequence>
<protein>
    <submittedName>
        <fullName evidence="22">LARG2 glucuronyltransferase</fullName>
    </submittedName>
</protein>
<comment type="catalytic activity">
    <reaction evidence="20">
        <text>3-O-[beta-D-GlcA-(1-&gt;3)-beta-D-Xyl-(1-&gt;4)-Rib-ol-P-Rib-ol-P-3-beta-D-GalNAc-(1-&gt;3)-beta-D-GlcNAc-(1-&gt;4)-(O-6-P-alpha-D-Man)]-Thr-[protein] + UDP-alpha-D-xylose = 3-O-[alpha-D-Xyl-(1-&gt;3)-beta-D-GlcA-(1-&gt;4)-beta-D-Xyl-(1-&gt;4)-Rib-ol-P-Rib-ol-P-3-beta-D-GalNAc-(1-&gt;3)-beta-D-GlcNAc-(1-&gt;4)-(O-6-P-alpha-D-Man)]-Thr-[protein] + UDP + H(+)</text>
        <dbReference type="Rhea" id="RHEA:57336"/>
        <dbReference type="Rhea" id="RHEA-COMP:17482"/>
        <dbReference type="Rhea" id="RHEA-COMP:17483"/>
        <dbReference type="ChEBI" id="CHEBI:15378"/>
        <dbReference type="ChEBI" id="CHEBI:57632"/>
        <dbReference type="ChEBI" id="CHEBI:58223"/>
        <dbReference type="ChEBI" id="CHEBI:177336"/>
        <dbReference type="ChEBI" id="CHEBI:177352"/>
    </reaction>
    <physiologicalReaction direction="left-to-right" evidence="20">
        <dbReference type="Rhea" id="RHEA:57337"/>
    </physiologicalReaction>
</comment>
<comment type="pathway">
    <text evidence="3">Protein modification; protein glycosylation.</text>
</comment>
<keyword evidence="13" id="KW-0464">Manganese</keyword>
<dbReference type="GO" id="GO:0042285">
    <property type="term" value="F:xylosyltransferase activity"/>
    <property type="evidence" value="ECO:0007669"/>
    <property type="project" value="TreeGrafter"/>
</dbReference>
<evidence type="ECO:0000256" key="13">
    <source>
        <dbReference type="ARBA" id="ARBA00023211"/>
    </source>
</evidence>
<keyword evidence="6" id="KW-0812">Transmembrane</keyword>
<feature type="non-terminal residue" evidence="22">
    <location>
        <position position="725"/>
    </location>
</feature>
<evidence type="ECO:0000313" key="22">
    <source>
        <dbReference type="EMBL" id="KAG2462701.1"/>
    </source>
</evidence>
<evidence type="ECO:0000256" key="15">
    <source>
        <dbReference type="ARBA" id="ARBA00038461"/>
    </source>
</evidence>
<dbReference type="Pfam" id="PF01501">
    <property type="entry name" value="Glyco_transf_8"/>
    <property type="match status" value="1"/>
</dbReference>
<comment type="cofactor">
    <cofactor evidence="1">
        <name>Mn(2+)</name>
        <dbReference type="ChEBI" id="CHEBI:29035"/>
    </cofactor>
</comment>
<evidence type="ECO:0000256" key="20">
    <source>
        <dbReference type="ARBA" id="ARBA00049472"/>
    </source>
</evidence>
<comment type="similarity">
    <text evidence="15">In the N-terminal section; belongs to the glycosyltransferase 8 family.</text>
</comment>
<comment type="subcellular location">
    <subcellularLocation>
        <location evidence="2">Golgi apparatus membrane</location>
        <topology evidence="2">Single-pass type II membrane protein</topology>
    </subcellularLocation>
</comment>
<evidence type="ECO:0000256" key="14">
    <source>
        <dbReference type="ARBA" id="ARBA00023268"/>
    </source>
</evidence>